<feature type="site" description="Could be important to modulate the pK values of the two catalytic cysteine residues" evidence="3">
    <location>
        <position position="196"/>
    </location>
</feature>
<dbReference type="GO" id="GO:0008837">
    <property type="term" value="F:diaminopimelate epimerase activity"/>
    <property type="evidence" value="ECO:0007669"/>
    <property type="project" value="UniProtKB-EC"/>
</dbReference>
<dbReference type="EC" id="5.1.1.7" evidence="3 4"/>
<keyword evidence="3" id="KW-0457">Lysine biosynthesis</keyword>
<comment type="similarity">
    <text evidence="1 3">Belongs to the diaminopimelate epimerase family.</text>
</comment>
<keyword evidence="3" id="KW-0963">Cytoplasm</keyword>
<proteinExistence type="inferred from homology"/>
<dbReference type="NCBIfam" id="TIGR00652">
    <property type="entry name" value="DapF"/>
    <property type="match status" value="1"/>
</dbReference>
<gene>
    <name evidence="3 5" type="primary">dapF</name>
    <name evidence="5" type="ORF">OS242_04525</name>
</gene>
<evidence type="ECO:0000256" key="4">
    <source>
        <dbReference type="NCBIfam" id="TIGR00652"/>
    </source>
</evidence>
<evidence type="ECO:0000313" key="5">
    <source>
        <dbReference type="EMBL" id="MCX7569216.1"/>
    </source>
</evidence>
<dbReference type="EMBL" id="JAPMLT010000002">
    <property type="protein sequence ID" value="MCX7569216.1"/>
    <property type="molecule type" value="Genomic_DNA"/>
</dbReference>
<dbReference type="RefSeq" id="WP_267150467.1">
    <property type="nucleotide sequence ID" value="NZ_JAPMLT010000002.1"/>
</dbReference>
<comment type="caution">
    <text evidence="5">The sequence shown here is derived from an EMBL/GenBank/DDBJ whole genome shotgun (WGS) entry which is preliminary data.</text>
</comment>
<feature type="binding site" evidence="3">
    <location>
        <begin position="72"/>
        <end position="73"/>
    </location>
    <ligand>
        <name>substrate</name>
    </ligand>
</feature>
<dbReference type="Gene3D" id="3.10.310.10">
    <property type="entry name" value="Diaminopimelate Epimerase, Chain A, domain 1"/>
    <property type="match status" value="2"/>
</dbReference>
<dbReference type="Proteomes" id="UP001208017">
    <property type="component" value="Unassembled WGS sequence"/>
</dbReference>
<feature type="binding site" evidence="3">
    <location>
        <begin position="196"/>
        <end position="197"/>
    </location>
    <ligand>
        <name>substrate</name>
    </ligand>
</feature>
<dbReference type="PANTHER" id="PTHR31689">
    <property type="entry name" value="DIAMINOPIMELATE EPIMERASE, CHLOROPLASTIC"/>
    <property type="match status" value="1"/>
</dbReference>
<evidence type="ECO:0000313" key="6">
    <source>
        <dbReference type="Proteomes" id="UP001208017"/>
    </source>
</evidence>
<dbReference type="Pfam" id="PF01678">
    <property type="entry name" value="DAP_epimerase"/>
    <property type="match status" value="2"/>
</dbReference>
<comment type="pathway">
    <text evidence="3">Amino-acid biosynthesis; L-lysine biosynthesis via DAP pathway; DL-2,6-diaminopimelate from LL-2,6-diaminopimelate: step 1/1.</text>
</comment>
<reference evidence="5 6" key="1">
    <citation type="submission" date="2022-11" db="EMBL/GenBank/DDBJ databases">
        <title>Study of microbial diversity in lake waters.</title>
        <authorList>
            <person name="Zhang J."/>
        </authorList>
    </citation>
    <scope>NUCLEOTIDE SEQUENCE [LARGE SCALE GENOMIC DNA]</scope>
    <source>
        <strain evidence="5 6">DT12</strain>
    </source>
</reference>
<comment type="caution">
    <text evidence="3">Lacks conserved residue(s) required for the propagation of feature annotation.</text>
</comment>
<keyword evidence="2 3" id="KW-0413">Isomerase</keyword>
<organism evidence="5 6">
    <name type="scientific">Tumebacillus lacus</name>
    <dbReference type="NCBI Taxonomy" id="2995335"/>
    <lineage>
        <taxon>Bacteria</taxon>
        <taxon>Bacillati</taxon>
        <taxon>Bacillota</taxon>
        <taxon>Bacilli</taxon>
        <taxon>Bacillales</taxon>
        <taxon>Alicyclobacillaceae</taxon>
        <taxon>Tumebacillus</taxon>
    </lineage>
</organism>
<feature type="binding site" evidence="3">
    <location>
        <begin position="206"/>
        <end position="207"/>
    </location>
    <ligand>
        <name>substrate</name>
    </ligand>
</feature>
<feature type="site" description="Could be important to modulate the pK values of the two catalytic cysteine residues" evidence="3">
    <location>
        <position position="147"/>
    </location>
</feature>
<comment type="subcellular location">
    <subcellularLocation>
        <location evidence="3">Cytoplasm</location>
    </subcellularLocation>
</comment>
<keyword evidence="3" id="KW-0028">Amino-acid biosynthesis</keyword>
<keyword evidence="6" id="KW-1185">Reference proteome</keyword>
<dbReference type="SUPFAM" id="SSF54506">
    <property type="entry name" value="Diaminopimelate epimerase-like"/>
    <property type="match status" value="2"/>
</dbReference>
<feature type="binding site" evidence="3">
    <location>
        <position position="62"/>
    </location>
    <ligand>
        <name>substrate</name>
    </ligand>
</feature>
<evidence type="ECO:0000256" key="3">
    <source>
        <dbReference type="HAMAP-Rule" id="MF_00197"/>
    </source>
</evidence>
<comment type="subunit">
    <text evidence="3">Homodimer.</text>
</comment>
<dbReference type="PANTHER" id="PTHR31689:SF0">
    <property type="entry name" value="DIAMINOPIMELATE EPIMERASE"/>
    <property type="match status" value="1"/>
</dbReference>
<name>A0ABT3WYC7_9BACL</name>
<dbReference type="InterPro" id="IPR001653">
    <property type="entry name" value="DAP_epimerase_DapF"/>
</dbReference>
<accession>A0ABT3WYC7</accession>
<sequence length="278" mass="30180">MDFYRYHGLGNDYLVMDPNKTQINLTPDAIRAICTAHFGEGSDGILYGPFESDGTLTFHIYNPDGGEAEKSGNGVRIFTRYLIDAGYRKIGEPFEIVTKGGVVRCLVIDKETHLQIEMGTATFPMAPAIEVDGVTYQTTCVSMGNPHCVIPVDDVTAELAKQIGPQIENHSLFPNRTNMQILKVLDRQNIQIEIWERGAGYTLASGSSSCAAAAAARKLGLVDEQVTVHMAGGTLQIKIGDDYGIEMIGPVAAVSSGNFAEEFVRTFDQPHAVGYLSK</sequence>
<feature type="binding site" evidence="3">
    <location>
        <position position="145"/>
    </location>
    <ligand>
        <name>substrate</name>
    </ligand>
</feature>
<protein>
    <recommendedName>
        <fullName evidence="3 4">Diaminopimelate epimerase</fullName>
        <shortName evidence="3">DAP epimerase</shortName>
        <ecNumber evidence="3 4">5.1.1.7</ecNumber>
    </recommendedName>
    <alternativeName>
        <fullName evidence="3">PLP-independent amino acid racemase</fullName>
    </alternativeName>
</protein>
<feature type="binding site" evidence="3">
    <location>
        <position position="11"/>
    </location>
    <ligand>
        <name>substrate</name>
    </ligand>
</feature>
<feature type="binding site" evidence="3">
    <location>
        <position position="178"/>
    </location>
    <ligand>
        <name>substrate</name>
    </ligand>
</feature>
<comment type="catalytic activity">
    <reaction evidence="3">
        <text>(2S,6S)-2,6-diaminopimelate = meso-2,6-diaminopimelate</text>
        <dbReference type="Rhea" id="RHEA:15393"/>
        <dbReference type="ChEBI" id="CHEBI:57609"/>
        <dbReference type="ChEBI" id="CHEBI:57791"/>
        <dbReference type="EC" id="5.1.1.7"/>
    </reaction>
</comment>
<dbReference type="HAMAP" id="MF_00197">
    <property type="entry name" value="DAP_epimerase"/>
    <property type="match status" value="1"/>
</dbReference>
<evidence type="ECO:0000256" key="1">
    <source>
        <dbReference type="ARBA" id="ARBA00010219"/>
    </source>
</evidence>
<comment type="function">
    <text evidence="3">Catalyzes the stereoinversion of LL-2,6-diaminopimelate (L,L-DAP) to meso-diaminopimelate (meso-DAP), a precursor of L-lysine and an essential component of the bacterial peptidoglycan.</text>
</comment>
<evidence type="ECO:0000256" key="2">
    <source>
        <dbReference type="ARBA" id="ARBA00023235"/>
    </source>
</evidence>